<dbReference type="Gene3D" id="1.20.144.10">
    <property type="entry name" value="Phosphatidic acid phosphatase type 2/haloperoxidase"/>
    <property type="match status" value="1"/>
</dbReference>
<dbReference type="SUPFAM" id="SSF48317">
    <property type="entry name" value="Acid phosphatase/Vanadium-dependent haloperoxidase"/>
    <property type="match status" value="1"/>
</dbReference>
<feature type="transmembrane region" description="Helical" evidence="1">
    <location>
        <begin position="155"/>
        <end position="175"/>
    </location>
</feature>
<reference evidence="3" key="1">
    <citation type="submission" date="2021-01" db="EMBL/GenBank/DDBJ databases">
        <title>Modified the classification status of verrucomicrobia.</title>
        <authorList>
            <person name="Feng X."/>
        </authorList>
    </citation>
    <scope>NUCLEOTIDE SEQUENCE</scope>
    <source>
        <strain evidence="3">KCTC 22041</strain>
    </source>
</reference>
<dbReference type="Proteomes" id="UP000603141">
    <property type="component" value="Unassembled WGS sequence"/>
</dbReference>
<feature type="transmembrane region" description="Helical" evidence="1">
    <location>
        <begin position="215"/>
        <end position="236"/>
    </location>
</feature>
<organism evidence="3 4">
    <name type="scientific">Luteolibacter pohnpeiensis</name>
    <dbReference type="NCBI Taxonomy" id="454153"/>
    <lineage>
        <taxon>Bacteria</taxon>
        <taxon>Pseudomonadati</taxon>
        <taxon>Verrucomicrobiota</taxon>
        <taxon>Verrucomicrobiia</taxon>
        <taxon>Verrucomicrobiales</taxon>
        <taxon>Verrucomicrobiaceae</taxon>
        <taxon>Luteolibacter</taxon>
    </lineage>
</organism>
<name>A0A934SAN5_9BACT</name>
<dbReference type="InterPro" id="IPR036938">
    <property type="entry name" value="PAP2/HPO_sf"/>
</dbReference>
<dbReference type="SMART" id="SM00014">
    <property type="entry name" value="acidPPc"/>
    <property type="match status" value="1"/>
</dbReference>
<keyword evidence="1" id="KW-0812">Transmembrane</keyword>
<dbReference type="PANTHER" id="PTHR14969:SF13">
    <property type="entry name" value="AT30094P"/>
    <property type="match status" value="1"/>
</dbReference>
<keyword evidence="1" id="KW-1133">Transmembrane helix</keyword>
<comment type="caution">
    <text evidence="3">The sequence shown here is derived from an EMBL/GenBank/DDBJ whole genome shotgun (WGS) entry which is preliminary data.</text>
</comment>
<evidence type="ECO:0000313" key="4">
    <source>
        <dbReference type="Proteomes" id="UP000603141"/>
    </source>
</evidence>
<feature type="transmembrane region" description="Helical" evidence="1">
    <location>
        <begin position="187"/>
        <end position="209"/>
    </location>
</feature>
<accession>A0A934SAN5</accession>
<sequence>MRTELFMVLVRTFERFLALFIRWRKEPLMPVALLLASLGLWAFLGISDELGERETHQWDEKILLSMREPSDLAEPIGPDWLEESGRDLTALGGFTILTGLTLASIGIAVLLRRPRIAVVIAVAITSGMALVQWLKSGYDRPRPDLISHGTVVSNASFPSGHSTMSAVVWLTLGLLLARTQPSRAMRIYLISLSVLITLLVGMSRVYLGVHWPTDVLAGWALGAAWALGSWVIAVWWDRRSAALGDVVGN</sequence>
<dbReference type="Pfam" id="PF01569">
    <property type="entry name" value="PAP2"/>
    <property type="match status" value="1"/>
</dbReference>
<proteinExistence type="predicted"/>
<evidence type="ECO:0000313" key="3">
    <source>
        <dbReference type="EMBL" id="MBK1882717.1"/>
    </source>
</evidence>
<keyword evidence="1" id="KW-0472">Membrane</keyword>
<feature type="domain" description="Phosphatidic acid phosphatase type 2/haloperoxidase" evidence="2">
    <location>
        <begin position="116"/>
        <end position="230"/>
    </location>
</feature>
<feature type="transmembrane region" description="Helical" evidence="1">
    <location>
        <begin position="116"/>
        <end position="135"/>
    </location>
</feature>
<dbReference type="PANTHER" id="PTHR14969">
    <property type="entry name" value="SPHINGOSINE-1-PHOSPHATE PHOSPHOHYDROLASE"/>
    <property type="match status" value="1"/>
</dbReference>
<dbReference type="InterPro" id="IPR000326">
    <property type="entry name" value="PAP2/HPO"/>
</dbReference>
<dbReference type="CDD" id="cd03392">
    <property type="entry name" value="PAP2_like_2"/>
    <property type="match status" value="1"/>
</dbReference>
<evidence type="ECO:0000256" key="1">
    <source>
        <dbReference type="SAM" id="Phobius"/>
    </source>
</evidence>
<dbReference type="AlphaFoldDB" id="A0A934SAN5"/>
<gene>
    <name evidence="3" type="ORF">JIN85_09830</name>
</gene>
<protein>
    <submittedName>
        <fullName evidence="3">Phosphatase PAP2 family protein</fullName>
    </submittedName>
</protein>
<feature type="transmembrane region" description="Helical" evidence="1">
    <location>
        <begin position="88"/>
        <end position="111"/>
    </location>
</feature>
<dbReference type="EMBL" id="JAENIJ010000013">
    <property type="protein sequence ID" value="MBK1882717.1"/>
    <property type="molecule type" value="Genomic_DNA"/>
</dbReference>
<keyword evidence="4" id="KW-1185">Reference proteome</keyword>
<evidence type="ECO:0000259" key="2">
    <source>
        <dbReference type="SMART" id="SM00014"/>
    </source>
</evidence>